<dbReference type="PANTHER" id="PTHR36933">
    <property type="entry name" value="SLL0788 PROTEIN"/>
    <property type="match status" value="1"/>
</dbReference>
<dbReference type="EMBL" id="MCRJ01000034">
    <property type="protein sequence ID" value="ODN70957.1"/>
    <property type="molecule type" value="Genomic_DNA"/>
</dbReference>
<sequence>MKRRITILGPILLAATLVTAGAVIAQEDPEDDGMMQMDHGNHGPMEKMETAADSPSSAEFLAANTRMHEAMNVPLTGDADVDFVRSMIPHHQGAIDMAEIVLKHGKDPAIRKLAEEIVAAQEKEIAEMNAWLDKNGQ</sequence>
<keyword evidence="4" id="KW-1185">Reference proteome</keyword>
<name>A0A1E3H3N0_9HYPH</name>
<dbReference type="Proteomes" id="UP000094622">
    <property type="component" value="Unassembled WGS sequence"/>
</dbReference>
<dbReference type="SUPFAM" id="SSF47240">
    <property type="entry name" value="Ferritin-like"/>
    <property type="match status" value="1"/>
</dbReference>
<dbReference type="InterPro" id="IPR012347">
    <property type="entry name" value="Ferritin-like"/>
</dbReference>
<dbReference type="PATRIC" id="fig|1439726.3.peg.1828"/>
<evidence type="ECO:0000256" key="1">
    <source>
        <dbReference type="SAM" id="SignalP"/>
    </source>
</evidence>
<feature type="chain" id="PRO_5009128881" description="DUF305 domain-containing protein" evidence="1">
    <location>
        <begin position="26"/>
        <end position="137"/>
    </location>
</feature>
<dbReference type="Gene3D" id="1.20.1260.10">
    <property type="match status" value="1"/>
</dbReference>
<proteinExistence type="predicted"/>
<dbReference type="Pfam" id="PF03713">
    <property type="entry name" value="DUF305"/>
    <property type="match status" value="1"/>
</dbReference>
<keyword evidence="1" id="KW-0732">Signal</keyword>
<dbReference type="PANTHER" id="PTHR36933:SF1">
    <property type="entry name" value="SLL0788 PROTEIN"/>
    <property type="match status" value="1"/>
</dbReference>
<organism evidence="3 4">
    <name type="scientific">Methylobrevis pamukkalensis</name>
    <dbReference type="NCBI Taxonomy" id="1439726"/>
    <lineage>
        <taxon>Bacteria</taxon>
        <taxon>Pseudomonadati</taxon>
        <taxon>Pseudomonadota</taxon>
        <taxon>Alphaproteobacteria</taxon>
        <taxon>Hyphomicrobiales</taxon>
        <taxon>Pleomorphomonadaceae</taxon>
        <taxon>Methylobrevis</taxon>
    </lineage>
</organism>
<dbReference type="RefSeq" id="WP_069306551.1">
    <property type="nucleotide sequence ID" value="NZ_MCRJ01000034.1"/>
</dbReference>
<dbReference type="OrthoDB" id="517560at2"/>
<feature type="domain" description="DUF305" evidence="2">
    <location>
        <begin position="80"/>
        <end position="136"/>
    </location>
</feature>
<evidence type="ECO:0000313" key="3">
    <source>
        <dbReference type="EMBL" id="ODN70957.1"/>
    </source>
</evidence>
<reference evidence="3 4" key="1">
    <citation type="submission" date="2016-07" db="EMBL/GenBank/DDBJ databases">
        <title>Draft Genome Sequence of Methylobrevis pamukkalensis PK2.</title>
        <authorList>
            <person name="Vasilenko O.V."/>
            <person name="Doronina N.V."/>
            <person name="Shmareva M.N."/>
            <person name="Tarlachkov S.V."/>
            <person name="Mustakhimov I."/>
            <person name="Trotsenko Y.A."/>
        </authorList>
    </citation>
    <scope>NUCLEOTIDE SEQUENCE [LARGE SCALE GENOMIC DNA]</scope>
    <source>
        <strain evidence="3 4">PK2</strain>
    </source>
</reference>
<gene>
    <name evidence="3" type="ORF">A6302_01729</name>
</gene>
<dbReference type="InterPro" id="IPR009078">
    <property type="entry name" value="Ferritin-like_SF"/>
</dbReference>
<dbReference type="AlphaFoldDB" id="A0A1E3H3N0"/>
<evidence type="ECO:0000259" key="2">
    <source>
        <dbReference type="Pfam" id="PF03713"/>
    </source>
</evidence>
<feature type="signal peptide" evidence="1">
    <location>
        <begin position="1"/>
        <end position="25"/>
    </location>
</feature>
<evidence type="ECO:0000313" key="4">
    <source>
        <dbReference type="Proteomes" id="UP000094622"/>
    </source>
</evidence>
<protein>
    <recommendedName>
        <fullName evidence="2">DUF305 domain-containing protein</fullName>
    </recommendedName>
</protein>
<dbReference type="InterPro" id="IPR005183">
    <property type="entry name" value="DUF305_CopM-like"/>
</dbReference>
<accession>A0A1E3H3N0</accession>
<comment type="caution">
    <text evidence="3">The sequence shown here is derived from an EMBL/GenBank/DDBJ whole genome shotgun (WGS) entry which is preliminary data.</text>
</comment>